<dbReference type="SMART" id="SM00923">
    <property type="entry name" value="MbtH"/>
    <property type="match status" value="1"/>
</dbReference>
<dbReference type="AlphaFoldDB" id="A0A9X1NHW3"/>
<feature type="domain" description="MbtH-like" evidence="1">
    <location>
        <begin position="4"/>
        <end position="54"/>
    </location>
</feature>
<dbReference type="SUPFAM" id="SSF160582">
    <property type="entry name" value="MbtH-like"/>
    <property type="match status" value="1"/>
</dbReference>
<dbReference type="EMBL" id="JAJOMB010000016">
    <property type="protein sequence ID" value="MCD5314340.1"/>
    <property type="molecule type" value="Genomic_DNA"/>
</dbReference>
<accession>A0A9X1NHW3</accession>
<keyword evidence="3" id="KW-1185">Reference proteome</keyword>
<dbReference type="PANTHER" id="PTHR38444">
    <property type="entry name" value="ENTEROBACTIN BIOSYNTHESIS PROTEIN YBDZ"/>
    <property type="match status" value="1"/>
</dbReference>
<gene>
    <name evidence="2" type="ORF">LR394_25880</name>
</gene>
<dbReference type="GO" id="GO:0005829">
    <property type="term" value="C:cytosol"/>
    <property type="evidence" value="ECO:0007669"/>
    <property type="project" value="TreeGrafter"/>
</dbReference>
<proteinExistence type="predicted"/>
<dbReference type="Pfam" id="PF03621">
    <property type="entry name" value="MbtH"/>
    <property type="match status" value="1"/>
</dbReference>
<protein>
    <submittedName>
        <fullName evidence="2">MbtH family protein</fullName>
    </submittedName>
</protein>
<evidence type="ECO:0000313" key="2">
    <source>
        <dbReference type="EMBL" id="MCD5314340.1"/>
    </source>
</evidence>
<dbReference type="GO" id="GO:0019290">
    <property type="term" value="P:siderophore biosynthetic process"/>
    <property type="evidence" value="ECO:0007669"/>
    <property type="project" value="TreeGrafter"/>
</dbReference>
<dbReference type="RefSeq" id="WP_231446772.1">
    <property type="nucleotide sequence ID" value="NZ_JAJOMB010000016.1"/>
</dbReference>
<name>A0A9X1NHW3_9ACTN</name>
<evidence type="ECO:0000259" key="1">
    <source>
        <dbReference type="SMART" id="SM00923"/>
    </source>
</evidence>
<sequence>MSTNPFDDPDGTFYALVNEEGQYSLWPVFAEVPAGWNIEHGPAQRAACLEHIENHWTDLRPRSLQDR</sequence>
<dbReference type="Gene3D" id="3.90.820.10">
    <property type="entry name" value="Structural Genomics, Unknown Function 30-nov-00 1gh9 Mol_id"/>
    <property type="match status" value="1"/>
</dbReference>
<dbReference type="InterPro" id="IPR037407">
    <property type="entry name" value="MLP_fam"/>
</dbReference>
<evidence type="ECO:0000313" key="3">
    <source>
        <dbReference type="Proteomes" id="UP001138997"/>
    </source>
</evidence>
<dbReference type="Proteomes" id="UP001138997">
    <property type="component" value="Unassembled WGS sequence"/>
</dbReference>
<organism evidence="2 3">
    <name type="scientific">Kineosporia babensis</name>
    <dbReference type="NCBI Taxonomy" id="499548"/>
    <lineage>
        <taxon>Bacteria</taxon>
        <taxon>Bacillati</taxon>
        <taxon>Actinomycetota</taxon>
        <taxon>Actinomycetes</taxon>
        <taxon>Kineosporiales</taxon>
        <taxon>Kineosporiaceae</taxon>
        <taxon>Kineosporia</taxon>
    </lineage>
</organism>
<dbReference type="InterPro" id="IPR038020">
    <property type="entry name" value="MbtH-like_sf"/>
</dbReference>
<dbReference type="InterPro" id="IPR005153">
    <property type="entry name" value="MbtH-like_dom"/>
</dbReference>
<comment type="caution">
    <text evidence="2">The sequence shown here is derived from an EMBL/GenBank/DDBJ whole genome shotgun (WGS) entry which is preliminary data.</text>
</comment>
<reference evidence="2" key="1">
    <citation type="submission" date="2021-11" db="EMBL/GenBank/DDBJ databases">
        <title>Streptomyces corallinus and Kineosporia corallina sp. nov., two new coral-derived marine actinobacteria.</title>
        <authorList>
            <person name="Buangrab K."/>
            <person name="Sutthacheep M."/>
            <person name="Yeemin T."/>
            <person name="Harunari E."/>
            <person name="Igarashi Y."/>
            <person name="Sripreechasak P."/>
            <person name="Kanchanasin P."/>
            <person name="Tanasupawat S."/>
            <person name="Phongsopitanun W."/>
        </authorList>
    </citation>
    <scope>NUCLEOTIDE SEQUENCE</scope>
    <source>
        <strain evidence="2">JCM 31032</strain>
    </source>
</reference>
<dbReference type="PANTHER" id="PTHR38444:SF1">
    <property type="entry name" value="ENTEROBACTIN BIOSYNTHESIS PROTEIN YBDZ"/>
    <property type="match status" value="1"/>
</dbReference>